<evidence type="ECO:0000313" key="1">
    <source>
        <dbReference type="EMBL" id="CAG1838304.1"/>
    </source>
</evidence>
<dbReference type="EMBL" id="HG996470">
    <property type="protein sequence ID" value="CAG1838304.1"/>
    <property type="molecule type" value="Genomic_DNA"/>
</dbReference>
<organism evidence="1">
    <name type="scientific">Musa acuminata subsp. malaccensis</name>
    <name type="common">Wild banana</name>
    <name type="synonym">Musa malaccensis</name>
    <dbReference type="NCBI Taxonomy" id="214687"/>
    <lineage>
        <taxon>Eukaryota</taxon>
        <taxon>Viridiplantae</taxon>
        <taxon>Streptophyta</taxon>
        <taxon>Embryophyta</taxon>
        <taxon>Tracheophyta</taxon>
        <taxon>Spermatophyta</taxon>
        <taxon>Magnoliopsida</taxon>
        <taxon>Liliopsida</taxon>
        <taxon>Zingiberales</taxon>
        <taxon>Musaceae</taxon>
        <taxon>Musa</taxon>
    </lineage>
</organism>
<gene>
    <name evidence="1" type="ORF">GSMUA_264810.1</name>
</gene>
<accession>A0A8D7F370</accession>
<dbReference type="AlphaFoldDB" id="A0A8D7F370"/>
<reference evidence="1" key="1">
    <citation type="submission" date="2021-03" db="EMBL/GenBank/DDBJ databases">
        <authorList>
            <consortium name="Genoscope - CEA"/>
            <person name="William W."/>
        </authorList>
    </citation>
    <scope>NUCLEOTIDE SEQUENCE</scope>
    <source>
        <strain evidence="1">Doubled-haploid Pahang</strain>
    </source>
</reference>
<proteinExistence type="predicted"/>
<feature type="non-terminal residue" evidence="1">
    <location>
        <position position="1"/>
    </location>
</feature>
<feature type="non-terminal residue" evidence="1">
    <location>
        <position position="141"/>
    </location>
</feature>
<protein>
    <submittedName>
        <fullName evidence="1">(wild Malaysian banana) hypothetical protein</fullName>
    </submittedName>
</protein>
<sequence>LRGGEKVSPAQRTGFAADVNPPIYALHMEPMGAVAELPHLMPARHLTQADDAGQLLHPARPREARELHHMELPLYQRRRGFRGREIERILSPRWGQWLRRPAQAEIGEDQRDCEVHVGEEPEEEHYRFGQHQDVRMKGAGH</sequence>
<name>A0A8D7F370_MUSAM</name>